<comment type="caution">
    <text evidence="1">The sequence shown here is derived from an EMBL/GenBank/DDBJ whole genome shotgun (WGS) entry which is preliminary data.</text>
</comment>
<evidence type="ECO:0000313" key="1">
    <source>
        <dbReference type="EMBL" id="KAF2842312.1"/>
    </source>
</evidence>
<proteinExistence type="predicted"/>
<name>A0A9P4SGY3_9PEZI</name>
<dbReference type="Proteomes" id="UP000799429">
    <property type="component" value="Unassembled WGS sequence"/>
</dbReference>
<dbReference type="OrthoDB" id="3554680at2759"/>
<accession>A0A9P4SGY3</accession>
<reference evidence="1" key="1">
    <citation type="journal article" date="2020" name="Stud. Mycol.">
        <title>101 Dothideomycetes genomes: a test case for predicting lifestyles and emergence of pathogens.</title>
        <authorList>
            <person name="Haridas S."/>
            <person name="Albert R."/>
            <person name="Binder M."/>
            <person name="Bloem J."/>
            <person name="Labutti K."/>
            <person name="Salamov A."/>
            <person name="Andreopoulos B."/>
            <person name="Baker S."/>
            <person name="Barry K."/>
            <person name="Bills G."/>
            <person name="Bluhm B."/>
            <person name="Cannon C."/>
            <person name="Castanera R."/>
            <person name="Culley D."/>
            <person name="Daum C."/>
            <person name="Ezra D."/>
            <person name="Gonzalez J."/>
            <person name="Henrissat B."/>
            <person name="Kuo A."/>
            <person name="Liang C."/>
            <person name="Lipzen A."/>
            <person name="Lutzoni F."/>
            <person name="Magnuson J."/>
            <person name="Mondo S."/>
            <person name="Nolan M."/>
            <person name="Ohm R."/>
            <person name="Pangilinan J."/>
            <person name="Park H.-J."/>
            <person name="Ramirez L."/>
            <person name="Alfaro M."/>
            <person name="Sun H."/>
            <person name="Tritt A."/>
            <person name="Yoshinaga Y."/>
            <person name="Zwiers L.-H."/>
            <person name="Turgeon B."/>
            <person name="Goodwin S."/>
            <person name="Spatafora J."/>
            <person name="Crous P."/>
            <person name="Grigoriev I."/>
        </authorList>
    </citation>
    <scope>NUCLEOTIDE SEQUENCE</scope>
    <source>
        <strain evidence="1">CBS 101060</strain>
    </source>
</reference>
<gene>
    <name evidence="1" type="ORF">M501DRAFT_928421</name>
</gene>
<sequence length="1009" mass="113415">MPSWKYFEKDDGPVTTYTPTSNARAFVAVDASGSTSGSPIKSEQDFAFALERHLLPLSLTSLLVTETYKVSWSGTLGGTEPSKIFQNQYALAALRGSDYWCLLTDGEVSNYEVTNLARIATSHNVYGIPIIFVIVGRRPQTLDRANISVGVSFIANAPHSICLFKCTATSELHIIAAKGLFAPLTTHFASKRKPDSEPNMESGTRWEDIPMIKDDGEFFSALNSLNIFVPEAESRSTVEKGISLGTKWDEIHHDCPTFVDLELLLKAGQIPLDDLDELLEEEAFANLLLAYKIRGMLPELRQFLQAQKVDAVTVKLTDVAGAGNIVAELNNNKESMSPAQRSELQSRLRVAHEVNRTNYEQQKHDTFIESEAAANRNRLVDQAFRQFAEVEQSGYTADILSRRSNRARRAETVAADPSAISVESLDLSATGFRSECHICCGENQIMSLALRRLDGDDMAANTADFALDFPLAAGRFKANTNAISSQLICFQCALAMPEGRSVYNESLSAVLPALDYDGTNKRYIIQQLYTALNDGLKTGVPQLSQLFATILERTLRKKWASSGIMKQLLEYFLSNVIRNTWVRETFNELGKWVPFEDALKWVAKDFEGNLTTSFAVTYPIAGFMQLLSLGSRLDTFSKAHMKRMKATKVIYSVVSIYLTTLLKESAIPNRPAYPSWPQRYLALIYQEFNAELIPRDQESNETIVTSVDEFWPRLTEILTLDEGLLSDWDDEYRQNIMLRVQILVFRLLYFQRGHTSAKTFFAHFAQESELGPPTIDIHKELPDSLVHNVLKSIFLKPDQSEHYPITARGLHSRSVIVPYATPFGPSVMQCGFSDCSMSFLPENFSIGIEEDTQIPDKVIDKIRQARAAHMKEVFGVNASFNASQTGMPEGTDAPTPPNSSHVNLHIGVVRTWAALNPEERQRIIDDEEGARRDFFAAVKKRICQERRGNIYQTQLEKDARDVLPSFLEMLKKEAKMRNMAAENINMIQIDFEENKLEAKLRWEVKARNI</sequence>
<protein>
    <submittedName>
        <fullName evidence="1">Uncharacterized protein</fullName>
    </submittedName>
</protein>
<dbReference type="AlphaFoldDB" id="A0A9P4SGY3"/>
<organism evidence="1 2">
    <name type="scientific">Patellaria atrata CBS 101060</name>
    <dbReference type="NCBI Taxonomy" id="1346257"/>
    <lineage>
        <taxon>Eukaryota</taxon>
        <taxon>Fungi</taxon>
        <taxon>Dikarya</taxon>
        <taxon>Ascomycota</taxon>
        <taxon>Pezizomycotina</taxon>
        <taxon>Dothideomycetes</taxon>
        <taxon>Dothideomycetes incertae sedis</taxon>
        <taxon>Patellariales</taxon>
        <taxon>Patellariaceae</taxon>
        <taxon>Patellaria</taxon>
    </lineage>
</organism>
<evidence type="ECO:0000313" key="2">
    <source>
        <dbReference type="Proteomes" id="UP000799429"/>
    </source>
</evidence>
<keyword evidence="2" id="KW-1185">Reference proteome</keyword>
<dbReference type="EMBL" id="MU006090">
    <property type="protein sequence ID" value="KAF2842312.1"/>
    <property type="molecule type" value="Genomic_DNA"/>
</dbReference>